<evidence type="ECO:0000259" key="6">
    <source>
        <dbReference type="PROSITE" id="PS50089"/>
    </source>
</evidence>
<dbReference type="GO" id="GO:0005634">
    <property type="term" value="C:nucleus"/>
    <property type="evidence" value="ECO:0007669"/>
    <property type="project" value="TreeGrafter"/>
</dbReference>
<dbReference type="OrthoDB" id="2752785at2759"/>
<accession>A0A1M2VB94</accession>
<keyword evidence="2 4" id="KW-0863">Zinc-finger</keyword>
<protein>
    <recommendedName>
        <fullName evidence="6">RING-type domain-containing protein</fullName>
    </recommendedName>
</protein>
<keyword evidence="1" id="KW-0479">Metal-binding</keyword>
<dbReference type="PANTHER" id="PTHR16079">
    <property type="entry name" value="UBIQUITIN LIGASE PROTEIN CHFR"/>
    <property type="match status" value="1"/>
</dbReference>
<dbReference type="GO" id="GO:0016567">
    <property type="term" value="P:protein ubiquitination"/>
    <property type="evidence" value="ECO:0007669"/>
    <property type="project" value="TreeGrafter"/>
</dbReference>
<feature type="region of interest" description="Disordered" evidence="5">
    <location>
        <begin position="1"/>
        <end position="112"/>
    </location>
</feature>
<evidence type="ECO:0000256" key="4">
    <source>
        <dbReference type="PROSITE-ProRule" id="PRU00175"/>
    </source>
</evidence>
<feature type="region of interest" description="Disordered" evidence="5">
    <location>
        <begin position="163"/>
        <end position="222"/>
    </location>
</feature>
<dbReference type="GO" id="GO:0004842">
    <property type="term" value="F:ubiquitin-protein transferase activity"/>
    <property type="evidence" value="ECO:0007669"/>
    <property type="project" value="TreeGrafter"/>
</dbReference>
<dbReference type="OMA" id="YACINSE"/>
<keyword evidence="3" id="KW-0862">Zinc</keyword>
<dbReference type="Gene3D" id="3.30.40.10">
    <property type="entry name" value="Zinc/RING finger domain, C3HC4 (zinc finger)"/>
    <property type="match status" value="1"/>
</dbReference>
<dbReference type="Proteomes" id="UP000184267">
    <property type="component" value="Unassembled WGS sequence"/>
</dbReference>
<feature type="domain" description="RING-type" evidence="6">
    <location>
        <begin position="238"/>
        <end position="285"/>
    </location>
</feature>
<comment type="caution">
    <text evidence="7">The sequence shown here is derived from an EMBL/GenBank/DDBJ whole genome shotgun (WGS) entry which is preliminary data.</text>
</comment>
<dbReference type="AlphaFoldDB" id="A0A1M2VB94"/>
<dbReference type="GO" id="GO:0006511">
    <property type="term" value="P:ubiquitin-dependent protein catabolic process"/>
    <property type="evidence" value="ECO:0007669"/>
    <property type="project" value="TreeGrafter"/>
</dbReference>
<dbReference type="GO" id="GO:0008270">
    <property type="term" value="F:zinc ion binding"/>
    <property type="evidence" value="ECO:0007669"/>
    <property type="project" value="UniProtKB-KW"/>
</dbReference>
<dbReference type="PROSITE" id="PS50089">
    <property type="entry name" value="ZF_RING_2"/>
    <property type="match status" value="1"/>
</dbReference>
<evidence type="ECO:0000313" key="7">
    <source>
        <dbReference type="EMBL" id="OJT04797.1"/>
    </source>
</evidence>
<evidence type="ECO:0000256" key="5">
    <source>
        <dbReference type="SAM" id="MobiDB-lite"/>
    </source>
</evidence>
<dbReference type="STRING" id="154538.A0A1M2VB94"/>
<gene>
    <name evidence="7" type="ORF">TRAPUB_4591</name>
</gene>
<dbReference type="PANTHER" id="PTHR16079:SF4">
    <property type="entry name" value="E3 UBIQUITIN-PROTEIN LIGASE CHFR"/>
    <property type="match status" value="1"/>
</dbReference>
<dbReference type="Pfam" id="PF00097">
    <property type="entry name" value="zf-C3HC4"/>
    <property type="match status" value="1"/>
</dbReference>
<dbReference type="EMBL" id="MNAD01001519">
    <property type="protein sequence ID" value="OJT04797.1"/>
    <property type="molecule type" value="Genomic_DNA"/>
</dbReference>
<feature type="compositionally biased region" description="Polar residues" evidence="5">
    <location>
        <begin position="1"/>
        <end position="10"/>
    </location>
</feature>
<evidence type="ECO:0000313" key="8">
    <source>
        <dbReference type="Proteomes" id="UP000184267"/>
    </source>
</evidence>
<evidence type="ECO:0000256" key="1">
    <source>
        <dbReference type="ARBA" id="ARBA00022723"/>
    </source>
</evidence>
<proteinExistence type="predicted"/>
<organism evidence="7 8">
    <name type="scientific">Trametes pubescens</name>
    <name type="common">White-rot fungus</name>
    <dbReference type="NCBI Taxonomy" id="154538"/>
    <lineage>
        <taxon>Eukaryota</taxon>
        <taxon>Fungi</taxon>
        <taxon>Dikarya</taxon>
        <taxon>Basidiomycota</taxon>
        <taxon>Agaricomycotina</taxon>
        <taxon>Agaricomycetes</taxon>
        <taxon>Polyporales</taxon>
        <taxon>Polyporaceae</taxon>
        <taxon>Trametes</taxon>
    </lineage>
</organism>
<evidence type="ECO:0000256" key="3">
    <source>
        <dbReference type="ARBA" id="ARBA00022833"/>
    </source>
</evidence>
<reference evidence="7 8" key="1">
    <citation type="submission" date="2016-10" db="EMBL/GenBank/DDBJ databases">
        <title>Genome sequence of the basidiomycete white-rot fungus Trametes pubescens.</title>
        <authorList>
            <person name="Makela M.R."/>
            <person name="Granchi Z."/>
            <person name="Peng M."/>
            <person name="De Vries R.P."/>
            <person name="Grigoriev I."/>
            <person name="Riley R."/>
            <person name="Hilden K."/>
        </authorList>
    </citation>
    <scope>NUCLEOTIDE SEQUENCE [LARGE SCALE GENOMIC DNA]</scope>
    <source>
        <strain evidence="7 8">FBCC735</strain>
    </source>
</reference>
<feature type="compositionally biased region" description="Acidic residues" evidence="5">
    <location>
        <begin position="41"/>
        <end position="53"/>
    </location>
</feature>
<dbReference type="SUPFAM" id="SSF57850">
    <property type="entry name" value="RING/U-box"/>
    <property type="match status" value="1"/>
</dbReference>
<dbReference type="InterPro" id="IPR018957">
    <property type="entry name" value="Znf_C3HC4_RING-type"/>
</dbReference>
<feature type="compositionally biased region" description="Low complexity" evidence="5">
    <location>
        <begin position="88"/>
        <end position="97"/>
    </location>
</feature>
<sequence length="389" mass="42524">MSAQASTASSADEYDSLPDPFEGVDFDQVPELCGATGDASSDYDDFFDDLDPSELDRVPHLGPLPAGTADTLGSHIQRQPSPPPPNPLAAAAAVEPATQRMRGADDSHPNPVSQAVSQATAASTQYMFDEIDETFLQEVSVVEQDAAVQLFGSDQSHFVLRNASSERRQPSGPVAASNQTIQESSFKRKRSDLSSAPGTPSIRRKSNSWTKSDDIPETVDPHASARRVLSGIEEELNCPICCDVLATTYTTNPCGHSCCGDCLLQWLDTSQKPWSNDHPTCPVCRTRLDHARPAVRSIVTDNVVRQYVFSAEEVGVVDWQPTGNRRRTFLTRSNHSVRLADQFAQLPNMFPLSIEIEDPDFGDAQLPQPHVLELSMDDNEPEGSDKEDR</sequence>
<feature type="region of interest" description="Disordered" evidence="5">
    <location>
        <begin position="361"/>
        <end position="389"/>
    </location>
</feature>
<name>A0A1M2VB94_TRAPU</name>
<keyword evidence="8" id="KW-1185">Reference proteome</keyword>
<dbReference type="InterPro" id="IPR052256">
    <property type="entry name" value="E3_ubiquitin-ligase_CHFR"/>
</dbReference>
<evidence type="ECO:0000256" key="2">
    <source>
        <dbReference type="ARBA" id="ARBA00022771"/>
    </source>
</evidence>
<dbReference type="InterPro" id="IPR013083">
    <property type="entry name" value="Znf_RING/FYVE/PHD"/>
</dbReference>
<dbReference type="SMART" id="SM00184">
    <property type="entry name" value="RING"/>
    <property type="match status" value="1"/>
</dbReference>
<dbReference type="InterPro" id="IPR001841">
    <property type="entry name" value="Znf_RING"/>
</dbReference>